<feature type="compositionally biased region" description="Polar residues" evidence="4">
    <location>
        <begin position="9"/>
        <end position="18"/>
    </location>
</feature>
<evidence type="ECO:0000256" key="2">
    <source>
        <dbReference type="ARBA" id="ARBA00021572"/>
    </source>
</evidence>
<keyword evidence="7" id="KW-1185">Reference proteome</keyword>
<evidence type="ECO:0000256" key="4">
    <source>
        <dbReference type="SAM" id="MobiDB-lite"/>
    </source>
</evidence>
<dbReference type="PROSITE" id="PS51819">
    <property type="entry name" value="VOC"/>
    <property type="match status" value="1"/>
</dbReference>
<dbReference type="GO" id="GO:0046677">
    <property type="term" value="P:response to antibiotic"/>
    <property type="evidence" value="ECO:0007669"/>
    <property type="project" value="UniProtKB-KW"/>
</dbReference>
<feature type="region of interest" description="Disordered" evidence="4">
    <location>
        <begin position="1"/>
        <end position="24"/>
    </location>
</feature>
<accession>A0AA42CJH2</accession>
<dbReference type="InterPro" id="IPR000335">
    <property type="entry name" value="Bleomycin-R"/>
</dbReference>
<dbReference type="InterPro" id="IPR004360">
    <property type="entry name" value="Glyas_Fos-R_dOase_dom"/>
</dbReference>
<evidence type="ECO:0000256" key="3">
    <source>
        <dbReference type="ARBA" id="ARBA00023251"/>
    </source>
</evidence>
<dbReference type="AlphaFoldDB" id="A0AA42CJH2"/>
<dbReference type="Pfam" id="PF00903">
    <property type="entry name" value="Glyoxalase"/>
    <property type="match status" value="1"/>
</dbReference>
<evidence type="ECO:0000256" key="1">
    <source>
        <dbReference type="ARBA" id="ARBA00011051"/>
    </source>
</evidence>
<proteinExistence type="inferred from homology"/>
<dbReference type="EMBL" id="JAMOIM010000010">
    <property type="protein sequence ID" value="MCW6509573.1"/>
    <property type="molecule type" value="Genomic_DNA"/>
</dbReference>
<dbReference type="CDD" id="cd08349">
    <property type="entry name" value="BLMA_like"/>
    <property type="match status" value="1"/>
</dbReference>
<keyword evidence="3" id="KW-0046">Antibiotic resistance</keyword>
<evidence type="ECO:0000259" key="5">
    <source>
        <dbReference type="PROSITE" id="PS51819"/>
    </source>
</evidence>
<gene>
    <name evidence="6" type="ORF">M8523_16250</name>
</gene>
<feature type="domain" description="VOC" evidence="5">
    <location>
        <begin position="26"/>
        <end position="154"/>
    </location>
</feature>
<sequence>MSEHPPISSPSARATSPGTGAPPKTGFATLVPELAVTDIEVSLAFWCGPLGFRVAYDRPLARFAYLERGPAQIMLCEMNGRWETGEAVRPFGRGINLQIEVDRLDALLNALETAGCPLFETPAEAWYRAGSVELGQREFLVQDPDGYLLRFIEGLGTRSVESERSDPV</sequence>
<organism evidence="6 7">
    <name type="scientific">Lichenifustis flavocetrariae</name>
    <dbReference type="NCBI Taxonomy" id="2949735"/>
    <lineage>
        <taxon>Bacteria</taxon>
        <taxon>Pseudomonadati</taxon>
        <taxon>Pseudomonadota</taxon>
        <taxon>Alphaproteobacteria</taxon>
        <taxon>Hyphomicrobiales</taxon>
        <taxon>Lichenihabitantaceae</taxon>
        <taxon>Lichenifustis</taxon>
    </lineage>
</organism>
<evidence type="ECO:0000313" key="6">
    <source>
        <dbReference type="EMBL" id="MCW6509573.1"/>
    </source>
</evidence>
<dbReference type="InterPro" id="IPR037523">
    <property type="entry name" value="VOC_core"/>
</dbReference>
<comment type="similarity">
    <text evidence="1">Belongs to the bleomycin resistance protein family.</text>
</comment>
<reference evidence="6" key="1">
    <citation type="submission" date="2022-05" db="EMBL/GenBank/DDBJ databases">
        <authorList>
            <person name="Pankratov T."/>
        </authorList>
    </citation>
    <scope>NUCLEOTIDE SEQUENCE</scope>
    <source>
        <strain evidence="6">BP6-180914</strain>
    </source>
</reference>
<evidence type="ECO:0000313" key="7">
    <source>
        <dbReference type="Proteomes" id="UP001165667"/>
    </source>
</evidence>
<dbReference type="Gene3D" id="3.10.180.10">
    <property type="entry name" value="2,3-Dihydroxybiphenyl 1,2-Dioxygenase, domain 1"/>
    <property type="match status" value="1"/>
</dbReference>
<dbReference type="Proteomes" id="UP001165667">
    <property type="component" value="Unassembled WGS sequence"/>
</dbReference>
<dbReference type="SUPFAM" id="SSF54593">
    <property type="entry name" value="Glyoxalase/Bleomycin resistance protein/Dihydroxybiphenyl dioxygenase"/>
    <property type="match status" value="1"/>
</dbReference>
<dbReference type="RefSeq" id="WP_282585943.1">
    <property type="nucleotide sequence ID" value="NZ_JAMOIM010000010.1"/>
</dbReference>
<protein>
    <recommendedName>
        <fullName evidence="2">Bleomycin resistance protein</fullName>
    </recommendedName>
</protein>
<name>A0AA42CJH2_9HYPH</name>
<comment type="caution">
    <text evidence="6">The sequence shown here is derived from an EMBL/GenBank/DDBJ whole genome shotgun (WGS) entry which is preliminary data.</text>
</comment>
<dbReference type="InterPro" id="IPR029068">
    <property type="entry name" value="Glyas_Bleomycin-R_OHBP_Dase"/>
</dbReference>